<dbReference type="InterPro" id="IPR036390">
    <property type="entry name" value="WH_DNA-bd_sf"/>
</dbReference>
<dbReference type="EMBL" id="QTUJ01000003">
    <property type="protein sequence ID" value="REF68768.1"/>
    <property type="molecule type" value="Genomic_DNA"/>
</dbReference>
<sequence length="85" mass="9326">MTTLAALRDYMERAHRASLTDLSIALETSRDNAHAMMQIWAAKGRARLVADACGSCGKGPVCCTCPVAEMLPEVWEWIPREVPHG</sequence>
<accession>A0A3D9XGR9</accession>
<evidence type="ECO:0000313" key="3">
    <source>
        <dbReference type="EMBL" id="REG43879.1"/>
    </source>
</evidence>
<comment type="caution">
    <text evidence="2">The sequence shown here is derived from an EMBL/GenBank/DDBJ whole genome shotgun (WGS) entry which is preliminary data.</text>
</comment>
<dbReference type="Proteomes" id="UP000256794">
    <property type="component" value="Unassembled WGS sequence"/>
</dbReference>
<dbReference type="InterPro" id="IPR015102">
    <property type="entry name" value="Tscrpt_reg_HTH_FeoC"/>
</dbReference>
<organism evidence="2 5">
    <name type="scientific">Paracoccus versutus</name>
    <name type="common">Thiobacillus versutus</name>
    <dbReference type="NCBI Taxonomy" id="34007"/>
    <lineage>
        <taxon>Bacteria</taxon>
        <taxon>Pseudomonadati</taxon>
        <taxon>Pseudomonadota</taxon>
        <taxon>Alphaproteobacteria</taxon>
        <taxon>Rhodobacterales</taxon>
        <taxon>Paracoccaceae</taxon>
        <taxon>Paracoccus</taxon>
    </lineage>
</organism>
<dbReference type="Gene3D" id="1.10.10.10">
    <property type="entry name" value="Winged helix-like DNA-binding domain superfamily/Winged helix DNA-binding domain"/>
    <property type="match status" value="1"/>
</dbReference>
<evidence type="ECO:0000313" key="5">
    <source>
        <dbReference type="Proteomes" id="UP000256941"/>
    </source>
</evidence>
<dbReference type="RefSeq" id="WP_036755104.1">
    <property type="nucleotide sequence ID" value="NZ_CP035284.1"/>
</dbReference>
<name>A0A3D9XGR9_PARVE</name>
<dbReference type="Proteomes" id="UP000256941">
    <property type="component" value="Unassembled WGS sequence"/>
</dbReference>
<evidence type="ECO:0000259" key="1">
    <source>
        <dbReference type="Pfam" id="PF09012"/>
    </source>
</evidence>
<proteinExistence type="predicted"/>
<evidence type="ECO:0000313" key="4">
    <source>
        <dbReference type="Proteomes" id="UP000256794"/>
    </source>
</evidence>
<dbReference type="Pfam" id="PF09012">
    <property type="entry name" value="FeoC"/>
    <property type="match status" value="1"/>
</dbReference>
<dbReference type="SUPFAM" id="SSF46785">
    <property type="entry name" value="Winged helix' DNA-binding domain"/>
    <property type="match status" value="1"/>
</dbReference>
<accession>A0A3E0BTX4</accession>
<dbReference type="EMBL" id="QUMX01000024">
    <property type="protein sequence ID" value="REG43879.1"/>
    <property type="molecule type" value="Genomic_DNA"/>
</dbReference>
<feature type="domain" description="Transcriptional regulator HTH-type FeoC" evidence="1">
    <location>
        <begin position="3"/>
        <end position="69"/>
    </location>
</feature>
<evidence type="ECO:0000313" key="2">
    <source>
        <dbReference type="EMBL" id="REF68768.1"/>
    </source>
</evidence>
<dbReference type="AlphaFoldDB" id="A0A3D9XGR9"/>
<protein>
    <submittedName>
        <fullName evidence="2">FeoC-like transcriptional regulator</fullName>
    </submittedName>
</protein>
<dbReference type="InterPro" id="IPR036388">
    <property type="entry name" value="WH-like_DNA-bd_sf"/>
</dbReference>
<gene>
    <name evidence="3" type="ORF">ATH84_102433</name>
    <name evidence="2" type="ORF">BDD41_3840</name>
</gene>
<reference evidence="4 5" key="1">
    <citation type="submission" date="2018-08" db="EMBL/GenBank/DDBJ databases">
        <title>Genomic Encyclopedia of Archaeal and Bacterial Type Strains, Phase II (KMG-II): from individual species to whole genera.</title>
        <authorList>
            <person name="Goeker M."/>
        </authorList>
    </citation>
    <scope>NUCLEOTIDE SEQUENCE [LARGE SCALE GENOMIC DNA]</scope>
    <source>
        <strain evidence="2 5">DSM 17099</strain>
        <strain evidence="3 4">DSM 582</strain>
    </source>
</reference>
<keyword evidence="4" id="KW-1185">Reference proteome</keyword>